<keyword evidence="8" id="KW-0560">Oxidoreductase</keyword>
<protein>
    <recommendedName>
        <fullName evidence="12">Cytochrome P450</fullName>
    </recommendedName>
</protein>
<dbReference type="GO" id="GO:0005506">
    <property type="term" value="F:iron ion binding"/>
    <property type="evidence" value="ECO:0007669"/>
    <property type="project" value="InterPro"/>
</dbReference>
<keyword evidence="11" id="KW-1185">Reference proteome</keyword>
<evidence type="ECO:0000256" key="5">
    <source>
        <dbReference type="ARBA" id="ARBA00023004"/>
    </source>
</evidence>
<dbReference type="InterPro" id="IPR017972">
    <property type="entry name" value="Cyt_P450_CS"/>
</dbReference>
<gene>
    <name evidence="10" type="ORF">QQS21_002509</name>
</gene>
<evidence type="ECO:0008006" key="12">
    <source>
        <dbReference type="Google" id="ProtNLM"/>
    </source>
</evidence>
<comment type="similarity">
    <text evidence="2 8">Belongs to the cytochrome P450 family.</text>
</comment>
<name>A0AAJ0CVZ0_9HYPO</name>
<dbReference type="GO" id="GO:0004497">
    <property type="term" value="F:monooxygenase activity"/>
    <property type="evidence" value="ECO:0007669"/>
    <property type="project" value="UniProtKB-KW"/>
</dbReference>
<reference evidence="10" key="1">
    <citation type="submission" date="2023-06" db="EMBL/GenBank/DDBJ databases">
        <title>Conoideocrella luteorostrata (Hypocreales: Clavicipitaceae), a potential biocontrol fungus for elongate hemlock scale in United States Christmas tree production areas.</title>
        <authorList>
            <person name="Barrett H."/>
            <person name="Lovett B."/>
            <person name="Macias A.M."/>
            <person name="Stajich J.E."/>
            <person name="Kasson M.T."/>
        </authorList>
    </citation>
    <scope>NUCLEOTIDE SEQUENCE</scope>
    <source>
        <strain evidence="10">ARSEF 14590</strain>
    </source>
</reference>
<keyword evidence="9" id="KW-0732">Signal</keyword>
<comment type="caution">
    <text evidence="10">The sequence shown here is derived from an EMBL/GenBank/DDBJ whole genome shotgun (WGS) entry which is preliminary data.</text>
</comment>
<dbReference type="EMBL" id="JASWJB010000030">
    <property type="protein sequence ID" value="KAK2608933.1"/>
    <property type="molecule type" value="Genomic_DNA"/>
</dbReference>
<dbReference type="InterPro" id="IPR001128">
    <property type="entry name" value="Cyt_P450"/>
</dbReference>
<evidence type="ECO:0000313" key="11">
    <source>
        <dbReference type="Proteomes" id="UP001251528"/>
    </source>
</evidence>
<evidence type="ECO:0000256" key="2">
    <source>
        <dbReference type="ARBA" id="ARBA00010617"/>
    </source>
</evidence>
<feature type="signal peptide" evidence="9">
    <location>
        <begin position="1"/>
        <end position="20"/>
    </location>
</feature>
<evidence type="ECO:0000256" key="8">
    <source>
        <dbReference type="RuleBase" id="RU000461"/>
    </source>
</evidence>
<organism evidence="10 11">
    <name type="scientific">Conoideocrella luteorostrata</name>
    <dbReference type="NCBI Taxonomy" id="1105319"/>
    <lineage>
        <taxon>Eukaryota</taxon>
        <taxon>Fungi</taxon>
        <taxon>Dikarya</taxon>
        <taxon>Ascomycota</taxon>
        <taxon>Pezizomycotina</taxon>
        <taxon>Sordariomycetes</taxon>
        <taxon>Hypocreomycetidae</taxon>
        <taxon>Hypocreales</taxon>
        <taxon>Clavicipitaceae</taxon>
        <taxon>Conoideocrella</taxon>
    </lineage>
</organism>
<proteinExistence type="inferred from homology"/>
<dbReference type="PRINTS" id="PR00465">
    <property type="entry name" value="EP450IV"/>
</dbReference>
<keyword evidence="5 7" id="KW-0408">Iron</keyword>
<dbReference type="PANTHER" id="PTHR24305">
    <property type="entry name" value="CYTOCHROME P450"/>
    <property type="match status" value="1"/>
</dbReference>
<dbReference type="Pfam" id="PF00067">
    <property type="entry name" value="p450"/>
    <property type="match status" value="1"/>
</dbReference>
<evidence type="ECO:0000256" key="1">
    <source>
        <dbReference type="ARBA" id="ARBA00001971"/>
    </source>
</evidence>
<dbReference type="PRINTS" id="PR00385">
    <property type="entry name" value="P450"/>
</dbReference>
<dbReference type="Gene3D" id="1.10.630.10">
    <property type="entry name" value="Cytochrome P450"/>
    <property type="match status" value="1"/>
</dbReference>
<dbReference type="InterPro" id="IPR050121">
    <property type="entry name" value="Cytochrome_P450_monoxygenase"/>
</dbReference>
<keyword evidence="4 7" id="KW-0479">Metal-binding</keyword>
<evidence type="ECO:0000256" key="3">
    <source>
        <dbReference type="ARBA" id="ARBA00022617"/>
    </source>
</evidence>
<dbReference type="SUPFAM" id="SSF48264">
    <property type="entry name" value="Cytochrome P450"/>
    <property type="match status" value="1"/>
</dbReference>
<evidence type="ECO:0000256" key="7">
    <source>
        <dbReference type="PIRSR" id="PIRSR602403-1"/>
    </source>
</evidence>
<sequence>MTLYALLLLLLTLLLCLTAGRVIYALFLSPYKNVPGPKLCKITRYWSIYHDLWLCRINKIYEWHREYGDVVLVAPGEVSFASAALTKEIYGSTGRHPKSRYFDNFLMYGERPIFCTLDVKEHRQMLKRTFSFYQPTSLYKPTALQPMRANVIKFLSQLKRGIEVQPTVDVLLWCNFYSFDNITGLVYGPELCARTIEEAECEERTILEGWKEVEVWNNLSYNFPLAHKIIRTVVCYARSDPTFLSAEERLTDWNMEKIVSARQNPDKMVAGSLMHQLCNAKTSDGEQFPVPWIAAEMLDNIHAAQTTVALSLTYTLWNLACHPEWQNRIRSELLALPIKGDGLPSLDVIMAAPILDACFRESSRLNPLSSGRAERVVPAARAYGGIVLPTGTIVSTSTLSMHHRLDVFPDAHAYRPDRWLEADEVTLRAMESCYMPFGYGARLCLGKAFAIAEIKLLIAGIVMKYGLCDDPQSATTNRSMEQLGTQNAMPRGQRCDIRFRQLAGSELSRSNNAQSVLS</sequence>
<dbReference type="Proteomes" id="UP001251528">
    <property type="component" value="Unassembled WGS sequence"/>
</dbReference>
<evidence type="ECO:0000256" key="6">
    <source>
        <dbReference type="ARBA" id="ARBA00023033"/>
    </source>
</evidence>
<dbReference type="AlphaFoldDB" id="A0AAJ0CVZ0"/>
<dbReference type="GO" id="GO:0016705">
    <property type="term" value="F:oxidoreductase activity, acting on paired donors, with incorporation or reduction of molecular oxygen"/>
    <property type="evidence" value="ECO:0007669"/>
    <property type="project" value="InterPro"/>
</dbReference>
<feature type="chain" id="PRO_5042573672" description="Cytochrome P450" evidence="9">
    <location>
        <begin position="21"/>
        <end position="518"/>
    </location>
</feature>
<evidence type="ECO:0000256" key="9">
    <source>
        <dbReference type="SAM" id="SignalP"/>
    </source>
</evidence>
<comment type="cofactor">
    <cofactor evidence="1 7">
        <name>heme</name>
        <dbReference type="ChEBI" id="CHEBI:30413"/>
    </cofactor>
</comment>
<keyword evidence="3 7" id="KW-0349">Heme</keyword>
<feature type="binding site" description="axial binding residue" evidence="7">
    <location>
        <position position="444"/>
    </location>
    <ligand>
        <name>heme</name>
        <dbReference type="ChEBI" id="CHEBI:30413"/>
    </ligand>
    <ligandPart>
        <name>Fe</name>
        <dbReference type="ChEBI" id="CHEBI:18248"/>
    </ligandPart>
</feature>
<dbReference type="InterPro" id="IPR036396">
    <property type="entry name" value="Cyt_P450_sf"/>
</dbReference>
<dbReference type="PANTHER" id="PTHR24305:SF218">
    <property type="entry name" value="P450, PUTATIVE (EUROFUNG)-RELATED"/>
    <property type="match status" value="1"/>
</dbReference>
<accession>A0AAJ0CVZ0</accession>
<evidence type="ECO:0000313" key="10">
    <source>
        <dbReference type="EMBL" id="KAK2608933.1"/>
    </source>
</evidence>
<evidence type="ECO:0000256" key="4">
    <source>
        <dbReference type="ARBA" id="ARBA00022723"/>
    </source>
</evidence>
<dbReference type="GO" id="GO:0020037">
    <property type="term" value="F:heme binding"/>
    <property type="evidence" value="ECO:0007669"/>
    <property type="project" value="InterPro"/>
</dbReference>
<dbReference type="PROSITE" id="PS00086">
    <property type="entry name" value="CYTOCHROME_P450"/>
    <property type="match status" value="1"/>
</dbReference>
<dbReference type="InterPro" id="IPR002403">
    <property type="entry name" value="Cyt_P450_E_grp-IV"/>
</dbReference>
<keyword evidence="6 8" id="KW-0503">Monooxygenase</keyword>